<protein>
    <submittedName>
        <fullName evidence="3">Uncharacterized protein</fullName>
    </submittedName>
</protein>
<dbReference type="OrthoDB" id="2858248at2"/>
<dbReference type="AlphaFoldDB" id="A0A4U1MP96"/>
<accession>A0A4U1MP96</accession>
<feature type="signal peptide" evidence="2">
    <location>
        <begin position="1"/>
        <end position="20"/>
    </location>
</feature>
<reference evidence="3 4" key="1">
    <citation type="submission" date="2019-04" db="EMBL/GenBank/DDBJ databases">
        <title>Genome sequence of Bacillus hwajinpoensis strain Y2.</title>
        <authorList>
            <person name="Fair J.L."/>
            <person name="Maclea K.S."/>
        </authorList>
    </citation>
    <scope>NUCLEOTIDE SEQUENCE [LARGE SCALE GENOMIC DNA]</scope>
    <source>
        <strain evidence="3 4">Y2</strain>
    </source>
</reference>
<dbReference type="Proteomes" id="UP000310541">
    <property type="component" value="Unassembled WGS sequence"/>
</dbReference>
<evidence type="ECO:0000313" key="3">
    <source>
        <dbReference type="EMBL" id="TKD72340.1"/>
    </source>
</evidence>
<evidence type="ECO:0000313" key="4">
    <source>
        <dbReference type="Proteomes" id="UP000310541"/>
    </source>
</evidence>
<dbReference type="PROSITE" id="PS51257">
    <property type="entry name" value="PROKAR_LIPOPROTEIN"/>
    <property type="match status" value="1"/>
</dbReference>
<dbReference type="RefSeq" id="WP_136946191.1">
    <property type="nucleotide sequence ID" value="NZ_SWFM01000001.1"/>
</dbReference>
<name>A0A4U1MP96_9BACL</name>
<evidence type="ECO:0000256" key="1">
    <source>
        <dbReference type="SAM" id="MobiDB-lite"/>
    </source>
</evidence>
<comment type="caution">
    <text evidence="3">The sequence shown here is derived from an EMBL/GenBank/DDBJ whole genome shotgun (WGS) entry which is preliminary data.</text>
</comment>
<feature type="chain" id="PRO_5039092880" evidence="2">
    <location>
        <begin position="21"/>
        <end position="172"/>
    </location>
</feature>
<proteinExistence type="predicted"/>
<feature type="region of interest" description="Disordered" evidence="1">
    <location>
        <begin position="20"/>
        <end position="77"/>
    </location>
</feature>
<keyword evidence="2" id="KW-0732">Signal</keyword>
<organism evidence="3 4">
    <name type="scientific">Guptibacillus hwajinpoensis</name>
    <dbReference type="NCBI Taxonomy" id="208199"/>
    <lineage>
        <taxon>Bacteria</taxon>
        <taxon>Bacillati</taxon>
        <taxon>Bacillota</taxon>
        <taxon>Bacilli</taxon>
        <taxon>Bacillales</taxon>
        <taxon>Guptibacillaceae</taxon>
        <taxon>Guptibacillus</taxon>
    </lineage>
</organism>
<feature type="compositionally biased region" description="Polar residues" evidence="1">
    <location>
        <begin position="31"/>
        <end position="53"/>
    </location>
</feature>
<gene>
    <name evidence="3" type="ORF">FBF83_06040</name>
</gene>
<dbReference type="EMBL" id="SWFM01000001">
    <property type="protein sequence ID" value="TKD72340.1"/>
    <property type="molecule type" value="Genomic_DNA"/>
</dbReference>
<feature type="compositionally biased region" description="Low complexity" evidence="1">
    <location>
        <begin position="54"/>
        <end position="70"/>
    </location>
</feature>
<evidence type="ECO:0000256" key="2">
    <source>
        <dbReference type="SAM" id="SignalP"/>
    </source>
</evidence>
<sequence length="172" mass="18389">MRKKGSILLIAGLTAGTLLAGCGSDGAEENTGAQTEESTLNESSGDNSMSDNTSGDNSASDGAEGSDSSEVNLDVGIDTVLTDLDSMNSALENSSEDSSKINELGTQLQSHWDLFDQKLKEEYPEDYSAINEEITPLIEESTKDEVDIEKTKTLLDEAVETVTKFKDEVPVQ</sequence>